<evidence type="ECO:0000313" key="2">
    <source>
        <dbReference type="EMBL" id="KIJ97378.1"/>
    </source>
</evidence>
<dbReference type="Proteomes" id="UP000054477">
    <property type="component" value="Unassembled WGS sequence"/>
</dbReference>
<dbReference type="AlphaFoldDB" id="A0A0C9X7P2"/>
<keyword evidence="3" id="KW-1185">Reference proteome</keyword>
<evidence type="ECO:0000256" key="1">
    <source>
        <dbReference type="SAM" id="MobiDB-lite"/>
    </source>
</evidence>
<dbReference type="HOGENOM" id="CLU_2542899_0_0_1"/>
<dbReference type="OrthoDB" id="3109431at2759"/>
<gene>
    <name evidence="2" type="ORF">K443DRAFT_105801</name>
</gene>
<feature type="compositionally biased region" description="Basic residues" evidence="1">
    <location>
        <begin position="17"/>
        <end position="26"/>
    </location>
</feature>
<feature type="region of interest" description="Disordered" evidence="1">
    <location>
        <begin position="1"/>
        <end position="26"/>
    </location>
</feature>
<sequence length="86" mass="9567">LSAGPSRSSSYIPCPTNKKRLNPRRRRLRSRSSRIVVIVEELQFNFDIELGLEEGEKSDVVSQCLDQSFSSPFALGIHSSSKRSAG</sequence>
<protein>
    <submittedName>
        <fullName evidence="2">Uncharacterized protein</fullName>
    </submittedName>
</protein>
<feature type="compositionally biased region" description="Polar residues" evidence="1">
    <location>
        <begin position="1"/>
        <end position="11"/>
    </location>
</feature>
<feature type="non-terminal residue" evidence="2">
    <location>
        <position position="1"/>
    </location>
</feature>
<name>A0A0C9X7P2_9AGAR</name>
<reference evidence="3" key="2">
    <citation type="submission" date="2015-01" db="EMBL/GenBank/DDBJ databases">
        <title>Evolutionary Origins and Diversification of the Mycorrhizal Mutualists.</title>
        <authorList>
            <consortium name="DOE Joint Genome Institute"/>
            <consortium name="Mycorrhizal Genomics Consortium"/>
            <person name="Kohler A."/>
            <person name="Kuo A."/>
            <person name="Nagy L.G."/>
            <person name="Floudas D."/>
            <person name="Copeland A."/>
            <person name="Barry K.W."/>
            <person name="Cichocki N."/>
            <person name="Veneault-Fourrey C."/>
            <person name="LaButti K."/>
            <person name="Lindquist E.A."/>
            <person name="Lipzen A."/>
            <person name="Lundell T."/>
            <person name="Morin E."/>
            <person name="Murat C."/>
            <person name="Riley R."/>
            <person name="Ohm R."/>
            <person name="Sun H."/>
            <person name="Tunlid A."/>
            <person name="Henrissat B."/>
            <person name="Grigoriev I.V."/>
            <person name="Hibbett D.S."/>
            <person name="Martin F."/>
        </authorList>
    </citation>
    <scope>NUCLEOTIDE SEQUENCE [LARGE SCALE GENOMIC DNA]</scope>
    <source>
        <strain evidence="3">LaAM-08-1</strain>
    </source>
</reference>
<accession>A0A0C9X7P2</accession>
<proteinExistence type="predicted"/>
<organism evidence="2 3">
    <name type="scientific">Laccaria amethystina LaAM-08-1</name>
    <dbReference type="NCBI Taxonomy" id="1095629"/>
    <lineage>
        <taxon>Eukaryota</taxon>
        <taxon>Fungi</taxon>
        <taxon>Dikarya</taxon>
        <taxon>Basidiomycota</taxon>
        <taxon>Agaricomycotina</taxon>
        <taxon>Agaricomycetes</taxon>
        <taxon>Agaricomycetidae</taxon>
        <taxon>Agaricales</taxon>
        <taxon>Agaricineae</taxon>
        <taxon>Hydnangiaceae</taxon>
        <taxon>Laccaria</taxon>
    </lineage>
</organism>
<evidence type="ECO:0000313" key="3">
    <source>
        <dbReference type="Proteomes" id="UP000054477"/>
    </source>
</evidence>
<dbReference type="EMBL" id="KN838695">
    <property type="protein sequence ID" value="KIJ97378.1"/>
    <property type="molecule type" value="Genomic_DNA"/>
</dbReference>
<reference evidence="2 3" key="1">
    <citation type="submission" date="2014-04" db="EMBL/GenBank/DDBJ databases">
        <authorList>
            <consortium name="DOE Joint Genome Institute"/>
            <person name="Kuo A."/>
            <person name="Kohler A."/>
            <person name="Nagy L.G."/>
            <person name="Floudas D."/>
            <person name="Copeland A."/>
            <person name="Barry K.W."/>
            <person name="Cichocki N."/>
            <person name="Veneault-Fourrey C."/>
            <person name="LaButti K."/>
            <person name="Lindquist E.A."/>
            <person name="Lipzen A."/>
            <person name="Lundell T."/>
            <person name="Morin E."/>
            <person name="Murat C."/>
            <person name="Sun H."/>
            <person name="Tunlid A."/>
            <person name="Henrissat B."/>
            <person name="Grigoriev I.V."/>
            <person name="Hibbett D.S."/>
            <person name="Martin F."/>
            <person name="Nordberg H.P."/>
            <person name="Cantor M.N."/>
            <person name="Hua S.X."/>
        </authorList>
    </citation>
    <scope>NUCLEOTIDE SEQUENCE [LARGE SCALE GENOMIC DNA]</scope>
    <source>
        <strain evidence="2 3">LaAM-08-1</strain>
    </source>
</reference>